<dbReference type="CDD" id="cd09108">
    <property type="entry name" value="PLDc_PMFPLD_like_1"/>
    <property type="match status" value="1"/>
</dbReference>
<dbReference type="HOGENOM" id="CLU_441273_0_0_6"/>
<evidence type="ECO:0000259" key="1">
    <source>
        <dbReference type="PROSITE" id="PS50035"/>
    </source>
</evidence>
<dbReference type="SUPFAM" id="SSF56024">
    <property type="entry name" value="Phospholipase D/nuclease"/>
    <property type="match status" value="2"/>
</dbReference>
<dbReference type="Pfam" id="PF13091">
    <property type="entry name" value="PLDc_2"/>
    <property type="match status" value="1"/>
</dbReference>
<dbReference type="CDD" id="cd09109">
    <property type="entry name" value="PLDc_PMFPLD_like_2"/>
    <property type="match status" value="1"/>
</dbReference>
<feature type="domain" description="PLD phosphodiesterase" evidence="1">
    <location>
        <begin position="543"/>
        <end position="570"/>
    </location>
</feature>
<dbReference type="EC" id="3.1.4.-" evidence="2"/>
<reference evidence="2 3" key="1">
    <citation type="journal article" date="2009" name="Infect. Immun.">
        <title>Comparative genomics reveal extensive transposon-mediated genomic plasticity and diversity among potential effector proteins within the genus Coxiella.</title>
        <authorList>
            <person name="Beare P.A."/>
            <person name="Unsworth N."/>
            <person name="Andoh M."/>
            <person name="Voth D.E."/>
            <person name="Omsland A."/>
            <person name="Gilk S.D."/>
            <person name="Williams K.P."/>
            <person name="Sobral B.W."/>
            <person name="Kupko J.J.III."/>
            <person name="Porcella S.F."/>
            <person name="Samuel J.E."/>
            <person name="Heinzen R.A."/>
        </authorList>
    </citation>
    <scope>NUCLEOTIDE SEQUENCE [LARGE SCALE GENOMIC DNA]</scope>
    <source>
        <strain evidence="2 3">Dugway 5J108-111</strain>
        <plasmid evidence="3">pQpDG</plasmid>
    </source>
</reference>
<dbReference type="InterPro" id="IPR001736">
    <property type="entry name" value="PLipase_D/transphosphatidylase"/>
</dbReference>
<proteinExistence type="predicted"/>
<name>A9KH43_COXBN</name>
<evidence type="ECO:0000313" key="2">
    <source>
        <dbReference type="EMBL" id="ABS78558.2"/>
    </source>
</evidence>
<protein>
    <submittedName>
        <fullName evidence="2">Phospholipase</fullName>
        <ecNumber evidence="2">3.1.4.-</ecNumber>
    </submittedName>
</protein>
<keyword evidence="2" id="KW-0614">Plasmid</keyword>
<dbReference type="Proteomes" id="UP000008555">
    <property type="component" value="Plasmid pQpDG"/>
</dbReference>
<dbReference type="PANTHER" id="PTHR21248">
    <property type="entry name" value="CARDIOLIPIN SYNTHASE"/>
    <property type="match status" value="1"/>
</dbReference>
<gene>
    <name evidence="2" type="ordered locus">CBUD_A0012</name>
</gene>
<dbReference type="SMART" id="SM00155">
    <property type="entry name" value="PLDc"/>
    <property type="match status" value="2"/>
</dbReference>
<dbReference type="EMBL" id="CP000735">
    <property type="protein sequence ID" value="ABS78558.2"/>
    <property type="molecule type" value="Genomic_DNA"/>
</dbReference>
<keyword evidence="2" id="KW-0378">Hydrolase</keyword>
<organism evidence="2 3">
    <name type="scientific">Coxiella burnetii (strain Dugway 5J108-111)</name>
    <dbReference type="NCBI Taxonomy" id="434922"/>
    <lineage>
        <taxon>Bacteria</taxon>
        <taxon>Pseudomonadati</taxon>
        <taxon>Pseudomonadota</taxon>
        <taxon>Gammaproteobacteria</taxon>
        <taxon>Legionellales</taxon>
        <taxon>Coxiellaceae</taxon>
        <taxon>Coxiella</taxon>
    </lineage>
</organism>
<dbReference type="GO" id="GO:0030572">
    <property type="term" value="F:phosphatidyltransferase activity"/>
    <property type="evidence" value="ECO:0007669"/>
    <property type="project" value="UniProtKB-ARBA"/>
</dbReference>
<dbReference type="InterPro" id="IPR025202">
    <property type="entry name" value="PLD-like_dom"/>
</dbReference>
<geneLocation type="plasmid" evidence="2 3">
    <name>pQpDG</name>
</geneLocation>
<dbReference type="AlphaFoldDB" id="A9KH43"/>
<dbReference type="PROSITE" id="PS50035">
    <property type="entry name" value="PLD"/>
    <property type="match status" value="1"/>
</dbReference>
<dbReference type="Gene3D" id="3.30.870.10">
    <property type="entry name" value="Endonuclease Chain A"/>
    <property type="match status" value="2"/>
</dbReference>
<accession>A9KH43</accession>
<dbReference type="GO" id="GO:0032049">
    <property type="term" value="P:cardiolipin biosynthetic process"/>
    <property type="evidence" value="ECO:0007669"/>
    <property type="project" value="UniProtKB-ARBA"/>
</dbReference>
<dbReference type="RefSeq" id="WP_011996314.1">
    <property type="nucleotide sequence ID" value="NC_009726.1"/>
</dbReference>
<sequence length="619" mass="68527">MRSSFRQNLFKIFAFFAVFASNAIGEQVLPRVSELPSPTERDDSGELSPLALMQQVFKEAQELSDPQRRFEGITYTSPQYAEEFSPIWLIQTPNQWGVSVSEIPYFDTNSSTSTGDFELPDCKTDGDCADKSPTGKYGHCGHLIAFDNGVNGTETKKCVGHSDAIIDHYYSRIINATRFIDITGLQPFPDIRFLSALRNGLTYLALEGRNITVRILQGLYPSFSDDVSTVDTEYVKNMTRDIVRAYPESNITVYVGSMRACFDILGGCGNTSISLIDRTSLNHAKIVAVDGEALITGGHNSRTHEYLEEAPVHDVSLWFQSSVIARSAHRFADFIWQWICADKANPLQGQIADSKKYQMGQVTEGCLATADLSPAPLPPESGTPVMVSARLGLGLFPNGAQPANQDDVARTIYFQKANHTIQISQQDLGYNIFGTNYWLDSNAAGNPMEAIASLLLRGGDVYIVLSNYDSERVTVQSKLGYGDTYSNGVKITDVADKVKTDVTTLNAKSPHPKSPEEINALLCKHLHLAPIRFDSANQWSKQYKITNHAKVWIVDGKVFYIGSHNLYPSNLQEFGVVVGDEKLAQQFVDDYYSHLWEESSRVAISGSDNPCYFSPTLDG</sequence>
<dbReference type="GO" id="GO:0016787">
    <property type="term" value="F:hydrolase activity"/>
    <property type="evidence" value="ECO:0007669"/>
    <property type="project" value="UniProtKB-KW"/>
</dbReference>
<evidence type="ECO:0000313" key="3">
    <source>
        <dbReference type="Proteomes" id="UP000008555"/>
    </source>
</evidence>
<dbReference type="PANTHER" id="PTHR21248:SF22">
    <property type="entry name" value="PHOSPHOLIPASE D"/>
    <property type="match status" value="1"/>
</dbReference>
<dbReference type="KEGG" id="cbd:CBUD_A0012"/>